<dbReference type="GO" id="GO:0003677">
    <property type="term" value="F:DNA binding"/>
    <property type="evidence" value="ECO:0007669"/>
    <property type="project" value="UniProtKB-KW"/>
</dbReference>
<dbReference type="PANTHER" id="PTHR30153">
    <property type="entry name" value="REPLICATIVE DNA HELICASE DNAB"/>
    <property type="match status" value="1"/>
</dbReference>
<evidence type="ECO:0000256" key="2">
    <source>
        <dbReference type="ARBA" id="ARBA00022515"/>
    </source>
</evidence>
<evidence type="ECO:0000256" key="1">
    <source>
        <dbReference type="ARBA" id="ARBA00008428"/>
    </source>
</evidence>
<proteinExistence type="inferred from homology"/>
<comment type="caution">
    <text evidence="14">The sequence shown here is derived from an EMBL/GenBank/DDBJ whole genome shotgun (WGS) entry which is preliminary data.</text>
</comment>
<organism evidence="14 15">
    <name type="scientific">Luteimonas yindakuii</name>
    <dbReference type="NCBI Taxonomy" id="2565782"/>
    <lineage>
        <taxon>Bacteria</taxon>
        <taxon>Pseudomonadati</taxon>
        <taxon>Pseudomonadota</taxon>
        <taxon>Gammaproteobacteria</taxon>
        <taxon>Lysobacterales</taxon>
        <taxon>Lysobacteraceae</taxon>
        <taxon>Luteimonas</taxon>
    </lineage>
</organism>
<dbReference type="Gene3D" id="3.40.50.300">
    <property type="entry name" value="P-loop containing nucleotide triphosphate hydrolases"/>
    <property type="match status" value="1"/>
</dbReference>
<comment type="similarity">
    <text evidence="1">Belongs to the helicase family. DnaB subfamily.</text>
</comment>
<evidence type="ECO:0000256" key="6">
    <source>
        <dbReference type="ARBA" id="ARBA00022806"/>
    </source>
</evidence>
<keyword evidence="6 14" id="KW-0347">Helicase</keyword>
<feature type="domain" description="SF4 helicase" evidence="13">
    <location>
        <begin position="175"/>
        <end position="436"/>
    </location>
</feature>
<evidence type="ECO:0000313" key="15">
    <source>
        <dbReference type="Proteomes" id="UP000298681"/>
    </source>
</evidence>
<dbReference type="EC" id="5.6.2.3" evidence="11"/>
<dbReference type="PROSITE" id="PS51199">
    <property type="entry name" value="SF4_HELICASE"/>
    <property type="match status" value="1"/>
</dbReference>
<dbReference type="Proteomes" id="UP000298681">
    <property type="component" value="Unassembled WGS sequence"/>
</dbReference>
<evidence type="ECO:0000256" key="5">
    <source>
        <dbReference type="ARBA" id="ARBA00022801"/>
    </source>
</evidence>
<reference evidence="14 15" key="1">
    <citation type="submission" date="2019-01" db="EMBL/GenBank/DDBJ databases">
        <authorList>
            <person name="Zhang S."/>
        </authorList>
    </citation>
    <scope>NUCLEOTIDE SEQUENCE [LARGE SCALE GENOMIC DNA]</scope>
    <source>
        <strain evidence="14 15">1626</strain>
    </source>
</reference>
<dbReference type="GO" id="GO:0005829">
    <property type="term" value="C:cytosol"/>
    <property type="evidence" value="ECO:0007669"/>
    <property type="project" value="TreeGrafter"/>
</dbReference>
<evidence type="ECO:0000256" key="9">
    <source>
        <dbReference type="ARBA" id="ARBA00023235"/>
    </source>
</evidence>
<dbReference type="EMBL" id="SPUH01000001">
    <property type="protein sequence ID" value="TKS55037.1"/>
    <property type="molecule type" value="Genomic_DNA"/>
</dbReference>
<evidence type="ECO:0000259" key="13">
    <source>
        <dbReference type="PROSITE" id="PS51199"/>
    </source>
</evidence>
<keyword evidence="15" id="KW-1185">Reference proteome</keyword>
<evidence type="ECO:0000256" key="11">
    <source>
        <dbReference type="ARBA" id="ARBA00044969"/>
    </source>
</evidence>
<dbReference type="GO" id="GO:0005524">
    <property type="term" value="F:ATP binding"/>
    <property type="evidence" value="ECO:0007669"/>
    <property type="project" value="UniProtKB-KW"/>
</dbReference>
<dbReference type="InterPro" id="IPR007693">
    <property type="entry name" value="DNA_helicase_DnaB-like_N"/>
</dbReference>
<evidence type="ECO:0000256" key="8">
    <source>
        <dbReference type="ARBA" id="ARBA00023125"/>
    </source>
</evidence>
<keyword evidence="2" id="KW-0639">Primosome</keyword>
<dbReference type="PANTHER" id="PTHR30153:SF2">
    <property type="entry name" value="REPLICATIVE DNA HELICASE"/>
    <property type="match status" value="1"/>
</dbReference>
<dbReference type="Pfam" id="PF03796">
    <property type="entry name" value="DnaB_C"/>
    <property type="match status" value="1"/>
</dbReference>
<evidence type="ECO:0000313" key="14">
    <source>
        <dbReference type="EMBL" id="TKS55037.1"/>
    </source>
</evidence>
<dbReference type="SUPFAM" id="SSF52540">
    <property type="entry name" value="P-loop containing nucleoside triphosphate hydrolases"/>
    <property type="match status" value="1"/>
</dbReference>
<gene>
    <name evidence="14" type="ORF">E4582_09870</name>
</gene>
<evidence type="ECO:0000256" key="10">
    <source>
        <dbReference type="ARBA" id="ARBA00044932"/>
    </source>
</evidence>
<dbReference type="AlphaFoldDB" id="A0A4Z1RJY7"/>
<dbReference type="InterPro" id="IPR027417">
    <property type="entry name" value="P-loop_NTPase"/>
</dbReference>
<sequence>MSPRVPPQSVEAEQAVLGGMMLAPDSYAAIAGVLSESDFYRRDHRTIFRAIAELAATGKPFDAVTLGEWFEARGKAELVAGGAYLIELASTTPSAANIRAYAGIVRDKAALRQLIEVGTKIVNNGFAPDGQDAGQLLSDAIGELMRLHQTSDSCEFTGKQAMNMAWEEVVRAYENGGALPGITTGLPSYDEITGGLHDGDLVVIGARPAMGKTALMGTLVEAAAMAGRRPGVFSAEQPATQLGLRRIAAESGVSAARVRAGKFEEDDWAKLNAGMGSAKARDMWIYDRSAVTLDELVTVARKWKHQHNIGCLFLDYAQRVTVPRTDRTTEVATVARGLKNLARDLNIPVVALAQVVKGVDSRDDKRPKAGDLANSDELTREADQIVMLYRPAVHDPRAPVTLAELWIEKNRHGPIGVRKVAFSPATMKFSDASQPRPESF</sequence>
<dbReference type="InterPro" id="IPR036185">
    <property type="entry name" value="DNA_heli_DnaB-like_N_sf"/>
</dbReference>
<comment type="catalytic activity">
    <reaction evidence="12">
        <text>ATP + H2O = ADP + phosphate + H(+)</text>
        <dbReference type="Rhea" id="RHEA:13065"/>
        <dbReference type="ChEBI" id="CHEBI:15377"/>
        <dbReference type="ChEBI" id="CHEBI:15378"/>
        <dbReference type="ChEBI" id="CHEBI:30616"/>
        <dbReference type="ChEBI" id="CHEBI:43474"/>
        <dbReference type="ChEBI" id="CHEBI:456216"/>
        <dbReference type="EC" id="5.6.2.3"/>
    </reaction>
</comment>
<evidence type="ECO:0000256" key="7">
    <source>
        <dbReference type="ARBA" id="ARBA00022840"/>
    </source>
</evidence>
<keyword evidence="9" id="KW-0413">Isomerase</keyword>
<dbReference type="Pfam" id="PF00772">
    <property type="entry name" value="DnaB"/>
    <property type="match status" value="1"/>
</dbReference>
<evidence type="ECO:0000256" key="12">
    <source>
        <dbReference type="ARBA" id="ARBA00048954"/>
    </source>
</evidence>
<name>A0A4Z1RJY7_9GAMM</name>
<dbReference type="Gene3D" id="1.10.860.10">
    <property type="entry name" value="DNAb Helicase, Chain A"/>
    <property type="match status" value="1"/>
</dbReference>
<dbReference type="RefSeq" id="WP_134674393.1">
    <property type="nucleotide sequence ID" value="NZ_SPUH01000001.1"/>
</dbReference>
<dbReference type="GO" id="GO:1990077">
    <property type="term" value="C:primosome complex"/>
    <property type="evidence" value="ECO:0007669"/>
    <property type="project" value="UniProtKB-KW"/>
</dbReference>
<keyword evidence="4" id="KW-0547">Nucleotide-binding</keyword>
<dbReference type="InterPro" id="IPR007694">
    <property type="entry name" value="DNA_helicase_DnaB-like_C"/>
</dbReference>
<keyword evidence="5" id="KW-0378">Hydrolase</keyword>
<comment type="function">
    <text evidence="10">The main replicative DNA helicase, it participates in initiation and elongation during chromosome replication. Travels ahead of the DNA replisome, separating dsDNA into templates for DNA synthesis. A processive ATP-dependent 5'-3' DNA helicase it has DNA-dependent ATPase activity.</text>
</comment>
<accession>A0A4Z1RJY7</accession>
<dbReference type="GO" id="GO:0043139">
    <property type="term" value="F:5'-3' DNA helicase activity"/>
    <property type="evidence" value="ECO:0007669"/>
    <property type="project" value="UniProtKB-EC"/>
</dbReference>
<dbReference type="GO" id="GO:0006269">
    <property type="term" value="P:DNA replication, synthesis of primer"/>
    <property type="evidence" value="ECO:0007669"/>
    <property type="project" value="UniProtKB-KW"/>
</dbReference>
<dbReference type="InterPro" id="IPR016136">
    <property type="entry name" value="DNA_helicase_N/primase_C"/>
</dbReference>
<evidence type="ECO:0000256" key="3">
    <source>
        <dbReference type="ARBA" id="ARBA00022705"/>
    </source>
</evidence>
<keyword evidence="3" id="KW-0235">DNA replication</keyword>
<dbReference type="GO" id="GO:0016787">
    <property type="term" value="F:hydrolase activity"/>
    <property type="evidence" value="ECO:0007669"/>
    <property type="project" value="UniProtKB-KW"/>
</dbReference>
<dbReference type="SUPFAM" id="SSF48024">
    <property type="entry name" value="N-terminal domain of DnaB helicase"/>
    <property type="match status" value="1"/>
</dbReference>
<protein>
    <recommendedName>
        <fullName evidence="11">DNA 5'-3' helicase</fullName>
        <ecNumber evidence="11">5.6.2.3</ecNumber>
    </recommendedName>
</protein>
<dbReference type="FunFam" id="1.10.860.10:FF:000001">
    <property type="entry name" value="Replicative DNA helicase"/>
    <property type="match status" value="1"/>
</dbReference>
<keyword evidence="7" id="KW-0067">ATP-binding</keyword>
<keyword evidence="8" id="KW-0238">DNA-binding</keyword>
<evidence type="ECO:0000256" key="4">
    <source>
        <dbReference type="ARBA" id="ARBA00022741"/>
    </source>
</evidence>